<dbReference type="EMBL" id="VSSQ01072278">
    <property type="protein sequence ID" value="MPN23696.1"/>
    <property type="molecule type" value="Genomic_DNA"/>
</dbReference>
<evidence type="ECO:0000313" key="1">
    <source>
        <dbReference type="EMBL" id="MPN23696.1"/>
    </source>
</evidence>
<protein>
    <submittedName>
        <fullName evidence="1">Uncharacterized protein</fullName>
    </submittedName>
</protein>
<organism evidence="1">
    <name type="scientific">bioreactor metagenome</name>
    <dbReference type="NCBI Taxonomy" id="1076179"/>
    <lineage>
        <taxon>unclassified sequences</taxon>
        <taxon>metagenomes</taxon>
        <taxon>ecological metagenomes</taxon>
    </lineage>
</organism>
<sequence>MPTRRYTFTINNKLASLNDIPAPGSFIEYSCIEQPNPMVTDVLLTTEFNPRILPPGTSVGILLNGQPAEYTALIKPDDKVDIVISGQDTKSSAM</sequence>
<accession>A0A645GC46</accession>
<reference evidence="1" key="1">
    <citation type="submission" date="2019-08" db="EMBL/GenBank/DDBJ databases">
        <authorList>
            <person name="Kucharzyk K."/>
            <person name="Murdoch R.W."/>
            <person name="Higgins S."/>
            <person name="Loffler F."/>
        </authorList>
    </citation>
    <scope>NUCLEOTIDE SEQUENCE</scope>
</reference>
<dbReference type="AlphaFoldDB" id="A0A645GC46"/>
<gene>
    <name evidence="1" type="ORF">SDC9_171089</name>
</gene>
<proteinExistence type="predicted"/>
<comment type="caution">
    <text evidence="1">The sequence shown here is derived from an EMBL/GenBank/DDBJ whole genome shotgun (WGS) entry which is preliminary data.</text>
</comment>
<name>A0A645GC46_9ZZZZ</name>